<feature type="compositionally biased region" description="Basic and acidic residues" evidence="1">
    <location>
        <begin position="630"/>
        <end position="644"/>
    </location>
</feature>
<evidence type="ECO:0000256" key="1">
    <source>
        <dbReference type="SAM" id="MobiDB-lite"/>
    </source>
</evidence>
<dbReference type="EMBL" id="LR796253">
    <property type="protein sequence ID" value="CAB4131842.1"/>
    <property type="molecule type" value="Genomic_DNA"/>
</dbReference>
<accession>A0A6J5LE38</accession>
<name>A0A6J5LE38_9CAUD</name>
<organism evidence="2">
    <name type="scientific">uncultured Caudovirales phage</name>
    <dbReference type="NCBI Taxonomy" id="2100421"/>
    <lineage>
        <taxon>Viruses</taxon>
        <taxon>Duplodnaviria</taxon>
        <taxon>Heunggongvirae</taxon>
        <taxon>Uroviricota</taxon>
        <taxon>Caudoviricetes</taxon>
        <taxon>Peduoviridae</taxon>
        <taxon>Maltschvirus</taxon>
        <taxon>Maltschvirus maltsch</taxon>
    </lineage>
</organism>
<sequence length="763" mass="85635">MKGFYSPIDQLAAQLPRTKGTGAEFMTELSKRPGYKPQEAQDRDLQTLMALPKMERAQFLQALKAKPAPKLEESTLAESILKNRGLNVLPDEPTKYQDYTLPGGENYREILLQMPHDSSRRADPSSGHWDQPNVLAHVRAKDRLIPDLEGPHNVKVIEGNRFTNVKHPTREAAERFADVKHQGGYQTEITPLNHKKILHIEEIQSDWHQRGRDKGYLPPDMSAQMQAATLAHQRLKEQLEYAKSSSSADERKLKSDTPLYQDPEVRQRVEASMAQANNLIMDLMPQVMKAEAARQELEQKAKTGVPDAPFKKNWHELALKKMIHHAAEKGYDAIAITPGAEQADRYKLSRQVGTVAYHPEEQHFQAFAPNRETIINEKGATPERVSELVGKDVAKRLMQAPQTMGHHTLEGEDLNIGGEGMKGFYDKMIPSFLNQFGKKYGAQVGTMPLPVKGGIEPGWVTKPAAPRAVPVHHFPITPQMREDVTKNGVPLYAEGGEVEVKPTVYDPNLQRKHPELEAAIRGVAAGTTTHKQLDKLIAKHKPIKPYEFVPQPASDEDAERALKPAQKPKWRGHEQWPAGRKVGLRLDIPAYENHGVWVNSVHDEEGKGDDNLKVAYGPVSSVKNAMFDPTPHKAEEVGTGEKGKSSFARIKGDLHHMTEDEAVGHMKTYLNHPDYAQVGFDPRRHGHFYDRKTMKPVTHSAHVVQIGPLVLAHKPTYGKRENYAKGGNVKPIGYTKEKVTVSPNLDQMRYELMSVKHFAKKVK</sequence>
<gene>
    <name evidence="2" type="ORF">UFOVP125_52</name>
</gene>
<feature type="region of interest" description="Disordered" evidence="1">
    <location>
        <begin position="624"/>
        <end position="644"/>
    </location>
</feature>
<evidence type="ECO:0000313" key="2">
    <source>
        <dbReference type="EMBL" id="CAB4131842.1"/>
    </source>
</evidence>
<proteinExistence type="predicted"/>
<protein>
    <submittedName>
        <fullName evidence="2">Uncharacterized protein</fullName>
    </submittedName>
</protein>
<reference evidence="2" key="1">
    <citation type="submission" date="2020-04" db="EMBL/GenBank/DDBJ databases">
        <authorList>
            <person name="Chiriac C."/>
            <person name="Salcher M."/>
            <person name="Ghai R."/>
            <person name="Kavagutti S V."/>
        </authorList>
    </citation>
    <scope>NUCLEOTIDE SEQUENCE</scope>
</reference>
<feature type="region of interest" description="Disordered" evidence="1">
    <location>
        <begin position="238"/>
        <end position="264"/>
    </location>
</feature>